<proteinExistence type="predicted"/>
<comment type="caution">
    <text evidence="3">The sequence shown here is derived from an EMBL/GenBank/DDBJ whole genome shotgun (WGS) entry which is preliminary data.</text>
</comment>
<feature type="domain" description="ORC1/DEAH AAA+ ATPase" evidence="2">
    <location>
        <begin position="16"/>
        <end position="146"/>
    </location>
</feature>
<dbReference type="Pfam" id="PF13401">
    <property type="entry name" value="AAA_22"/>
    <property type="match status" value="1"/>
</dbReference>
<keyword evidence="4" id="KW-1185">Reference proteome</keyword>
<evidence type="ECO:0000259" key="2">
    <source>
        <dbReference type="Pfam" id="PF13401"/>
    </source>
</evidence>
<name>A0A5C5UDK8_9GAMM</name>
<protein>
    <submittedName>
        <fullName evidence="3">ATP-binding protein</fullName>
    </submittedName>
</protein>
<evidence type="ECO:0000256" key="1">
    <source>
        <dbReference type="SAM" id="MobiDB-lite"/>
    </source>
</evidence>
<dbReference type="Gene3D" id="3.40.50.300">
    <property type="entry name" value="P-loop containing nucleotide triphosphate hydrolases"/>
    <property type="match status" value="1"/>
</dbReference>
<dbReference type="OrthoDB" id="5937246at2"/>
<accession>A0A5C5UDK8</accession>
<evidence type="ECO:0000313" key="4">
    <source>
        <dbReference type="Proteomes" id="UP000319980"/>
    </source>
</evidence>
<keyword evidence="3" id="KW-0067">ATP-binding</keyword>
<dbReference type="SUPFAM" id="SSF52540">
    <property type="entry name" value="P-loop containing nucleoside triphosphate hydrolases"/>
    <property type="match status" value="1"/>
</dbReference>
<dbReference type="InterPro" id="IPR049945">
    <property type="entry name" value="AAA_22"/>
</dbReference>
<dbReference type="InterPro" id="IPR027417">
    <property type="entry name" value="P-loop_NTPase"/>
</dbReference>
<dbReference type="EMBL" id="VOHK01000001">
    <property type="protein sequence ID" value="TWT23620.1"/>
    <property type="molecule type" value="Genomic_DNA"/>
</dbReference>
<dbReference type="GO" id="GO:0016887">
    <property type="term" value="F:ATP hydrolysis activity"/>
    <property type="evidence" value="ECO:0007669"/>
    <property type="project" value="InterPro"/>
</dbReference>
<sequence length="307" mass="34792">MASLTAWVTLNFSGAMIHGQRRLGKSHCAEFIKRYLSDTIGYRISVTLLCVRKHDAVREGDFLDSLLRALGEAPPTRGSKDQKMELIINRFLIMARRCPARKVVLVLDDAQRLEILHFEILMSIQNELYHLYRVMLFTLLVGQPQIKVKRELLIVSGEKQITARLMADDVEFVGHRSLDEVRFAYNRFDQHCFHPARSGISFTQGLAPEAWAADWRLANEAEPIWNEYVGRREEMGVEPVEEASMQALTTMATYIYQKYANQAGFRGLSPDQVTDVVLAAGLLQLETRAREDASGSEGDSGEEPEDD</sequence>
<dbReference type="Proteomes" id="UP000319980">
    <property type="component" value="Unassembled WGS sequence"/>
</dbReference>
<keyword evidence="3" id="KW-0547">Nucleotide-binding</keyword>
<feature type="region of interest" description="Disordered" evidence="1">
    <location>
        <begin position="288"/>
        <end position="307"/>
    </location>
</feature>
<dbReference type="RefSeq" id="WP_146384915.1">
    <property type="nucleotide sequence ID" value="NZ_VOHK01000001.1"/>
</dbReference>
<dbReference type="GO" id="GO:0005524">
    <property type="term" value="F:ATP binding"/>
    <property type="evidence" value="ECO:0007669"/>
    <property type="project" value="UniProtKB-KW"/>
</dbReference>
<dbReference type="AlphaFoldDB" id="A0A5C5UDK8"/>
<evidence type="ECO:0000313" key="3">
    <source>
        <dbReference type="EMBL" id="TWT23620.1"/>
    </source>
</evidence>
<gene>
    <name evidence="3" type="ORF">FQY83_03045</name>
</gene>
<reference evidence="3 4" key="1">
    <citation type="journal article" date="2008" name="Int. J. Syst. Evol. Microbiol.">
        <title>Luteimonas marina sp. nov., isolated from seawater.</title>
        <authorList>
            <person name="Baik K.S."/>
            <person name="Park S.C."/>
            <person name="Kim M.S."/>
            <person name="Kim E.M."/>
            <person name="Park C."/>
            <person name="Chun J."/>
            <person name="Seong C.N."/>
        </authorList>
    </citation>
    <scope>NUCLEOTIDE SEQUENCE [LARGE SCALE GENOMIC DNA]</scope>
    <source>
        <strain evidence="3 4">FR1330</strain>
    </source>
</reference>
<organism evidence="3 4">
    <name type="scientific">Luteimonas marina</name>
    <dbReference type="NCBI Taxonomy" id="488485"/>
    <lineage>
        <taxon>Bacteria</taxon>
        <taxon>Pseudomonadati</taxon>
        <taxon>Pseudomonadota</taxon>
        <taxon>Gammaproteobacteria</taxon>
        <taxon>Lysobacterales</taxon>
        <taxon>Lysobacteraceae</taxon>
        <taxon>Luteimonas</taxon>
    </lineage>
</organism>